<evidence type="ECO:0000313" key="2">
    <source>
        <dbReference type="EMBL" id="MBO0517185.1"/>
    </source>
</evidence>
<name>A0A939FHF1_9ACTN</name>
<reference evidence="2" key="1">
    <citation type="submission" date="2021-03" db="EMBL/GenBank/DDBJ databases">
        <title>Streptomyces poriferae sp. nov., a novel marine sponge-derived Actinobacteria species with anti-MRSA activity.</title>
        <authorList>
            <person name="Sandoval-Powers M."/>
            <person name="Kralova S."/>
            <person name="Nguyen G.-S."/>
            <person name="Fawwal D."/>
            <person name="Degnes K."/>
            <person name="Klinkenberg G."/>
            <person name="Sletta H."/>
            <person name="Wentzel A."/>
            <person name="Liles M.R."/>
        </authorList>
    </citation>
    <scope>NUCLEOTIDE SEQUENCE</scope>
    <source>
        <strain evidence="2">DSM 41794</strain>
    </source>
</reference>
<feature type="transmembrane region" description="Helical" evidence="1">
    <location>
        <begin position="41"/>
        <end position="61"/>
    </location>
</feature>
<evidence type="ECO:0000313" key="3">
    <source>
        <dbReference type="Proteomes" id="UP000664167"/>
    </source>
</evidence>
<organism evidence="2 3">
    <name type="scientific">Streptomyces beijiangensis</name>
    <dbReference type="NCBI Taxonomy" id="163361"/>
    <lineage>
        <taxon>Bacteria</taxon>
        <taxon>Bacillati</taxon>
        <taxon>Actinomycetota</taxon>
        <taxon>Actinomycetes</taxon>
        <taxon>Kitasatosporales</taxon>
        <taxon>Streptomycetaceae</taxon>
        <taxon>Streptomyces</taxon>
    </lineage>
</organism>
<dbReference type="Proteomes" id="UP000664167">
    <property type="component" value="Unassembled WGS sequence"/>
</dbReference>
<accession>A0A939FHF1</accession>
<keyword evidence="1" id="KW-0472">Membrane</keyword>
<dbReference type="EMBL" id="JAFLRJ010000524">
    <property type="protein sequence ID" value="MBO0517185.1"/>
    <property type="molecule type" value="Genomic_DNA"/>
</dbReference>
<keyword evidence="3" id="KW-1185">Reference proteome</keyword>
<feature type="non-terminal residue" evidence="2">
    <location>
        <position position="63"/>
    </location>
</feature>
<keyword evidence="1" id="KW-1133">Transmembrane helix</keyword>
<sequence>MQTLALSFLAGIFAANATPHFIKGITKEHFPTPFGSGPLINLLAGWAMYGIAALLAIAAHIST</sequence>
<gene>
    <name evidence="2" type="ORF">J0695_36300</name>
</gene>
<evidence type="ECO:0000256" key="1">
    <source>
        <dbReference type="SAM" id="Phobius"/>
    </source>
</evidence>
<dbReference type="AlphaFoldDB" id="A0A939FHF1"/>
<dbReference type="RefSeq" id="WP_206969033.1">
    <property type="nucleotide sequence ID" value="NZ_JAFLRJ010000524.1"/>
</dbReference>
<protein>
    <submittedName>
        <fullName evidence="2">Uncharacterized protein</fullName>
    </submittedName>
</protein>
<proteinExistence type="predicted"/>
<keyword evidence="1" id="KW-0812">Transmembrane</keyword>
<comment type="caution">
    <text evidence="2">The sequence shown here is derived from an EMBL/GenBank/DDBJ whole genome shotgun (WGS) entry which is preliminary data.</text>
</comment>